<dbReference type="Pfam" id="PF00560">
    <property type="entry name" value="LRR_1"/>
    <property type="match status" value="3"/>
</dbReference>
<reference evidence="4 5" key="1">
    <citation type="submission" date="2024-02" db="EMBL/GenBank/DDBJ databases">
        <authorList>
            <person name="Vignale AGUSTIN F."/>
            <person name="Sosa J E."/>
            <person name="Modenutti C."/>
        </authorList>
    </citation>
    <scope>NUCLEOTIDE SEQUENCE [LARGE SCALE GENOMIC DNA]</scope>
</reference>
<evidence type="ECO:0000259" key="3">
    <source>
        <dbReference type="Pfam" id="PF08263"/>
    </source>
</evidence>
<evidence type="ECO:0000313" key="5">
    <source>
        <dbReference type="Proteomes" id="UP001642360"/>
    </source>
</evidence>
<dbReference type="Pfam" id="PF08263">
    <property type="entry name" value="LRRNT_2"/>
    <property type="match status" value="1"/>
</dbReference>
<keyword evidence="1" id="KW-0433">Leucine-rich repeat</keyword>
<dbReference type="SUPFAM" id="SSF52058">
    <property type="entry name" value="L domain-like"/>
    <property type="match status" value="1"/>
</dbReference>
<dbReference type="AlphaFoldDB" id="A0ABC8TVQ8"/>
<gene>
    <name evidence="4" type="ORF">ILEXP_LOCUS43306</name>
</gene>
<dbReference type="InterPro" id="IPR001611">
    <property type="entry name" value="Leu-rich_rpt"/>
</dbReference>
<dbReference type="InterPro" id="IPR032675">
    <property type="entry name" value="LRR_dom_sf"/>
</dbReference>
<name>A0ABC8TVQ8_9AQUA</name>
<organism evidence="4 5">
    <name type="scientific">Ilex paraguariensis</name>
    <name type="common">yerba mate</name>
    <dbReference type="NCBI Taxonomy" id="185542"/>
    <lineage>
        <taxon>Eukaryota</taxon>
        <taxon>Viridiplantae</taxon>
        <taxon>Streptophyta</taxon>
        <taxon>Embryophyta</taxon>
        <taxon>Tracheophyta</taxon>
        <taxon>Spermatophyta</taxon>
        <taxon>Magnoliopsida</taxon>
        <taxon>eudicotyledons</taxon>
        <taxon>Gunneridae</taxon>
        <taxon>Pentapetalae</taxon>
        <taxon>asterids</taxon>
        <taxon>campanulids</taxon>
        <taxon>Aquifoliales</taxon>
        <taxon>Aquifoliaceae</taxon>
        <taxon>Ilex</taxon>
    </lineage>
</organism>
<dbReference type="Proteomes" id="UP001642360">
    <property type="component" value="Unassembled WGS sequence"/>
</dbReference>
<keyword evidence="2" id="KW-0677">Repeat</keyword>
<dbReference type="PANTHER" id="PTHR48009">
    <property type="entry name" value="LEUCINE-RICH REPEAT (LRR) FAMILY PROTEIN"/>
    <property type="match status" value="1"/>
</dbReference>
<dbReference type="EMBL" id="CAUOFW020006169">
    <property type="protein sequence ID" value="CAK9173572.1"/>
    <property type="molecule type" value="Genomic_DNA"/>
</dbReference>
<sequence>MAVFHTGILALGTTPDTLPGNETARLALLAFKSILNDPQGTLSSWNDSFDFCQWDGITCGRKHRRVTILDLGSRGLVGPLSPSVRNLSSLQVLSLYNNSFQGGISPEISHLFRLQTLNLGMNNFVEKAHQSKDSCNQLHGGLLSDLGLMLPHIQFLQLDDNQFTGPLPPSLSNATEMERISISNNSFSGQISIDFGRLLRLWGVMLTYNKLGSGGPDEMNFISSLANCSNLLVVGLLGNQLRGALPSVLPSYVSNFSTNLYYFTLHQNRLYGNIPSWIGDLVN</sequence>
<evidence type="ECO:0000256" key="2">
    <source>
        <dbReference type="ARBA" id="ARBA00022737"/>
    </source>
</evidence>
<dbReference type="Gene3D" id="3.80.10.10">
    <property type="entry name" value="Ribonuclease Inhibitor"/>
    <property type="match status" value="3"/>
</dbReference>
<dbReference type="PANTHER" id="PTHR48009:SF16">
    <property type="entry name" value="LEUCINE-RICH REPEAT-CONTAINING N-TERMINAL PLANT-TYPE DOMAIN-CONTAINING PROTEIN"/>
    <property type="match status" value="1"/>
</dbReference>
<evidence type="ECO:0000256" key="1">
    <source>
        <dbReference type="ARBA" id="ARBA00022614"/>
    </source>
</evidence>
<feature type="domain" description="Leucine-rich repeat-containing N-terminal plant-type" evidence="3">
    <location>
        <begin position="25"/>
        <end position="59"/>
    </location>
</feature>
<accession>A0ABC8TVQ8</accession>
<dbReference type="InterPro" id="IPR053213">
    <property type="entry name" value="RLP29"/>
</dbReference>
<keyword evidence="5" id="KW-1185">Reference proteome</keyword>
<dbReference type="InterPro" id="IPR013210">
    <property type="entry name" value="LRR_N_plant-typ"/>
</dbReference>
<comment type="caution">
    <text evidence="4">The sequence shown here is derived from an EMBL/GenBank/DDBJ whole genome shotgun (WGS) entry which is preliminary data.</text>
</comment>
<protein>
    <recommendedName>
        <fullName evidence="3">Leucine-rich repeat-containing N-terminal plant-type domain-containing protein</fullName>
    </recommendedName>
</protein>
<proteinExistence type="predicted"/>
<evidence type="ECO:0000313" key="4">
    <source>
        <dbReference type="EMBL" id="CAK9173572.1"/>
    </source>
</evidence>